<organism evidence="1 2">
    <name type="scientific">Lasiodiplodia hormozganensis</name>
    <dbReference type="NCBI Taxonomy" id="869390"/>
    <lineage>
        <taxon>Eukaryota</taxon>
        <taxon>Fungi</taxon>
        <taxon>Dikarya</taxon>
        <taxon>Ascomycota</taxon>
        <taxon>Pezizomycotina</taxon>
        <taxon>Dothideomycetes</taxon>
        <taxon>Dothideomycetes incertae sedis</taxon>
        <taxon>Botryosphaeriales</taxon>
        <taxon>Botryosphaeriaceae</taxon>
        <taxon>Lasiodiplodia</taxon>
    </lineage>
</organism>
<dbReference type="Proteomes" id="UP001175001">
    <property type="component" value="Unassembled WGS sequence"/>
</dbReference>
<dbReference type="EMBL" id="JAUJDW010000156">
    <property type="protein sequence ID" value="KAK0622193.1"/>
    <property type="molecule type" value="Genomic_DNA"/>
</dbReference>
<keyword evidence="2" id="KW-1185">Reference proteome</keyword>
<gene>
    <name evidence="1" type="ORF">DIS24_g11306</name>
</gene>
<protein>
    <submittedName>
        <fullName evidence="1">Uncharacterized protein</fullName>
    </submittedName>
</protein>
<accession>A0AA40C2R4</accession>
<comment type="caution">
    <text evidence="1">The sequence shown here is derived from an EMBL/GenBank/DDBJ whole genome shotgun (WGS) entry which is preliminary data.</text>
</comment>
<dbReference type="AlphaFoldDB" id="A0AA40C2R4"/>
<proteinExistence type="predicted"/>
<evidence type="ECO:0000313" key="2">
    <source>
        <dbReference type="Proteomes" id="UP001175001"/>
    </source>
</evidence>
<name>A0AA40C2R4_9PEZI</name>
<sequence>MSSSRAVPDWLGKQSTIGTLKVDLPPPPADGDLGFQLPPTPTTSAAATALINALRTGGLPSSTHYNDKRDGLRQNRLVQAVLKLLLQSLDVWASDPANTTATYVVAGKETRRHQISPLGIGFLNAATRERAYQSWERGLLPEVAALPETADALIHEKAASGTIIECTLNHRTNSGNLYLVSTKNHPSLGQSFDVRKLQRLGSAGIDEARKLVEDKKKREEHENRGGKDHEVAVYITPGSAKVYIYNPAFEMDEWPVPTRLPEAMMLNRVKQLLCHLKDKKDKALKKAKILIGGGGNDAENCRAMAVEWIVGVVAQQWMGLDGSEVAEGPPIYFGDGYDQQELRW</sequence>
<evidence type="ECO:0000313" key="1">
    <source>
        <dbReference type="EMBL" id="KAK0622193.1"/>
    </source>
</evidence>
<reference evidence="1" key="1">
    <citation type="submission" date="2023-06" db="EMBL/GenBank/DDBJ databases">
        <title>Multi-omics analyses reveal the molecular pathogenesis toolkit of Lasiodiplodia hormozganensis, a cross-kingdom pathogen.</title>
        <authorList>
            <person name="Felix C."/>
            <person name="Meneses R."/>
            <person name="Goncalves M.F.M."/>
            <person name="Tilleman L."/>
            <person name="Duarte A.S."/>
            <person name="Jorrin-Novo J.V."/>
            <person name="Van De Peer Y."/>
            <person name="Deforce D."/>
            <person name="Van Nieuwerburgh F."/>
            <person name="Esteves A.C."/>
            <person name="Alves A."/>
        </authorList>
    </citation>
    <scope>NUCLEOTIDE SEQUENCE</scope>
    <source>
        <strain evidence="1">CBS 339.90</strain>
    </source>
</reference>